<dbReference type="EMBL" id="JBEPCV010000023">
    <property type="protein sequence ID" value="MER6906532.1"/>
    <property type="molecule type" value="Genomic_DNA"/>
</dbReference>
<keyword evidence="2 5" id="KW-0560">Oxidoreductase</keyword>
<comment type="similarity">
    <text evidence="1">Belongs to the NAD(P)H dehydrogenase (quinone) family.</text>
</comment>
<reference evidence="5 6" key="1">
    <citation type="submission" date="2024-06" db="EMBL/GenBank/DDBJ databases">
        <title>The Natural Products Discovery Center: Release of the First 8490 Sequenced Strains for Exploring Actinobacteria Biosynthetic Diversity.</title>
        <authorList>
            <person name="Kalkreuter E."/>
            <person name="Kautsar S.A."/>
            <person name="Yang D."/>
            <person name="Bader C.D."/>
            <person name="Teijaro C.N."/>
            <person name="Fluegel L."/>
            <person name="Davis C.M."/>
            <person name="Simpson J.R."/>
            <person name="Lauterbach L."/>
            <person name="Steele A.D."/>
            <person name="Gui C."/>
            <person name="Meng S."/>
            <person name="Li G."/>
            <person name="Viehrig K."/>
            <person name="Ye F."/>
            <person name="Su P."/>
            <person name="Kiefer A.F."/>
            <person name="Nichols A."/>
            <person name="Cepeda A.J."/>
            <person name="Yan W."/>
            <person name="Fan B."/>
            <person name="Jiang Y."/>
            <person name="Adhikari A."/>
            <person name="Zheng C.-J."/>
            <person name="Schuster L."/>
            <person name="Cowan T.M."/>
            <person name="Smanski M.J."/>
            <person name="Chevrette M.G."/>
            <person name="De Carvalho L.P.S."/>
            <person name="Shen B."/>
        </authorList>
    </citation>
    <scope>NUCLEOTIDE SEQUENCE [LARGE SCALE GENOMIC DNA]</scope>
    <source>
        <strain evidence="5 6">NPDC000632</strain>
    </source>
</reference>
<dbReference type="SUPFAM" id="SSF52218">
    <property type="entry name" value="Flavoproteins"/>
    <property type="match status" value="1"/>
</dbReference>
<evidence type="ECO:0000313" key="6">
    <source>
        <dbReference type="Proteomes" id="UP001490330"/>
    </source>
</evidence>
<accession>A0ABV1VJ66</accession>
<dbReference type="InterPro" id="IPR003680">
    <property type="entry name" value="Flavodoxin_fold"/>
</dbReference>
<dbReference type="PANTHER" id="PTHR10204">
    <property type="entry name" value="NAD P H OXIDOREDUCTASE-RELATED"/>
    <property type="match status" value="1"/>
</dbReference>
<sequence>MATLTAQGHEVKVSDLYAMGFKAIPDADDFTAARKDPDRLQIDIEQEHQHETGTCPPDVATEQAKVEWCDLMIFQFPIWWFSMPAILKGWVERVMARGFAYGGGRKHAKGVFLGRKAMACCTTGTSADTYAPDGIEGDILHLLWPVNNGIFHYMGFTPLPPFTAFAPRLATEQERKECLDAYAERLRTIETTAPLFMHPREDYGPDQRLLPTVEARSGFQWNPRAGQTHAEAATGHPGIMHRNPAQDR</sequence>
<dbReference type="RefSeq" id="WP_350721415.1">
    <property type="nucleotide sequence ID" value="NZ_JBEPCO010000026.1"/>
</dbReference>
<name>A0ABV1VJ66_9ACTN</name>
<dbReference type="Pfam" id="PF02525">
    <property type="entry name" value="Flavodoxin_2"/>
    <property type="match status" value="1"/>
</dbReference>
<feature type="domain" description="Flavodoxin-like fold" evidence="4">
    <location>
        <begin position="2"/>
        <end position="186"/>
    </location>
</feature>
<evidence type="ECO:0000256" key="1">
    <source>
        <dbReference type="ARBA" id="ARBA00006252"/>
    </source>
</evidence>
<dbReference type="EC" id="1.6.99.-" evidence="5"/>
<evidence type="ECO:0000256" key="2">
    <source>
        <dbReference type="ARBA" id="ARBA00023002"/>
    </source>
</evidence>
<dbReference type="Proteomes" id="UP001490330">
    <property type="component" value="Unassembled WGS sequence"/>
</dbReference>
<evidence type="ECO:0000313" key="5">
    <source>
        <dbReference type="EMBL" id="MER6906532.1"/>
    </source>
</evidence>
<gene>
    <name evidence="5" type="ORF">ABT322_22855</name>
</gene>
<proteinExistence type="inferred from homology"/>
<dbReference type="InterPro" id="IPR029039">
    <property type="entry name" value="Flavoprotein-like_sf"/>
</dbReference>
<organism evidence="5 6">
    <name type="scientific">Streptomyces flaveolus</name>
    <dbReference type="NCBI Taxonomy" id="67297"/>
    <lineage>
        <taxon>Bacteria</taxon>
        <taxon>Bacillati</taxon>
        <taxon>Actinomycetota</taxon>
        <taxon>Actinomycetes</taxon>
        <taxon>Kitasatosporales</taxon>
        <taxon>Streptomycetaceae</taxon>
        <taxon>Streptomyces</taxon>
    </lineage>
</organism>
<keyword evidence="6" id="KW-1185">Reference proteome</keyword>
<evidence type="ECO:0000259" key="4">
    <source>
        <dbReference type="Pfam" id="PF02525"/>
    </source>
</evidence>
<protein>
    <submittedName>
        <fullName evidence="5">NAD(P)H-dependent oxidoreductase</fullName>
        <ecNumber evidence="5">1.-.-.-</ecNumber>
        <ecNumber evidence="5">1.6.99.-</ecNumber>
    </submittedName>
</protein>
<evidence type="ECO:0000256" key="3">
    <source>
        <dbReference type="SAM" id="MobiDB-lite"/>
    </source>
</evidence>
<dbReference type="PANTHER" id="PTHR10204:SF34">
    <property type="entry name" value="NAD(P)H DEHYDROGENASE [QUINONE] 1 ISOFORM 1"/>
    <property type="match status" value="1"/>
</dbReference>
<dbReference type="GO" id="GO:0016491">
    <property type="term" value="F:oxidoreductase activity"/>
    <property type="evidence" value="ECO:0007669"/>
    <property type="project" value="UniProtKB-KW"/>
</dbReference>
<dbReference type="InterPro" id="IPR051545">
    <property type="entry name" value="NAD(P)H_dehydrogenase_qn"/>
</dbReference>
<comment type="caution">
    <text evidence="5">The sequence shown here is derived from an EMBL/GenBank/DDBJ whole genome shotgun (WGS) entry which is preliminary data.</text>
</comment>
<dbReference type="Gene3D" id="3.40.50.360">
    <property type="match status" value="1"/>
</dbReference>
<feature type="region of interest" description="Disordered" evidence="3">
    <location>
        <begin position="226"/>
        <end position="248"/>
    </location>
</feature>
<dbReference type="EC" id="1.-.-.-" evidence="5"/>